<evidence type="ECO:0000259" key="2">
    <source>
        <dbReference type="PROSITE" id="PS51371"/>
    </source>
</evidence>
<organism evidence="3">
    <name type="scientific">hydrothermal vent metagenome</name>
    <dbReference type="NCBI Taxonomy" id="652676"/>
    <lineage>
        <taxon>unclassified sequences</taxon>
        <taxon>metagenomes</taxon>
        <taxon>ecological metagenomes</taxon>
    </lineage>
</organism>
<dbReference type="InterPro" id="IPR046342">
    <property type="entry name" value="CBS_dom_sf"/>
</dbReference>
<dbReference type="EMBL" id="UOEE01000174">
    <property type="protein sequence ID" value="VAV93878.1"/>
    <property type="molecule type" value="Genomic_DNA"/>
</dbReference>
<dbReference type="InterPro" id="IPR044725">
    <property type="entry name" value="CBSX3_CBS_dom"/>
</dbReference>
<keyword evidence="1" id="KW-0129">CBS domain</keyword>
<dbReference type="PANTHER" id="PTHR43080">
    <property type="entry name" value="CBS DOMAIN-CONTAINING PROTEIN CBSX3, MITOCHONDRIAL"/>
    <property type="match status" value="1"/>
</dbReference>
<dbReference type="SUPFAM" id="SSF54631">
    <property type="entry name" value="CBS-domain pair"/>
    <property type="match status" value="1"/>
</dbReference>
<dbReference type="InterPro" id="IPR051257">
    <property type="entry name" value="Diverse_CBS-Domain"/>
</dbReference>
<proteinExistence type="predicted"/>
<evidence type="ECO:0000313" key="3">
    <source>
        <dbReference type="EMBL" id="VAV93878.1"/>
    </source>
</evidence>
<feature type="domain" description="CBS" evidence="2">
    <location>
        <begin position="76"/>
        <end position="132"/>
    </location>
</feature>
<dbReference type="SMART" id="SM00116">
    <property type="entry name" value="CBS"/>
    <property type="match status" value="2"/>
</dbReference>
<protein>
    <submittedName>
        <fullName evidence="3">CBS domain protein</fullName>
    </submittedName>
</protein>
<dbReference type="PROSITE" id="PS51371">
    <property type="entry name" value="CBS"/>
    <property type="match status" value="2"/>
</dbReference>
<reference evidence="3" key="1">
    <citation type="submission" date="2018-06" db="EMBL/GenBank/DDBJ databases">
        <authorList>
            <person name="Zhirakovskaya E."/>
        </authorList>
    </citation>
    <scope>NUCLEOTIDE SEQUENCE</scope>
</reference>
<accession>A0A3B0S059</accession>
<dbReference type="Pfam" id="PF00571">
    <property type="entry name" value="CBS"/>
    <property type="match status" value="2"/>
</dbReference>
<sequence>MNAANILLTKGSDAFGVPSTASLQEAAQMLDEKKIGAVLVKDEKDRICGVLSERDVARQVARKGGAALQRPVTDCMSRKVITAHPNDTLNDLMNTMTDRRIRHLPVVENGTLMGMISIGDVVKHKINEAEAEAKAMHNYISAQ</sequence>
<evidence type="ECO:0000256" key="1">
    <source>
        <dbReference type="ARBA" id="ARBA00023122"/>
    </source>
</evidence>
<dbReference type="PANTHER" id="PTHR43080:SF2">
    <property type="entry name" value="CBS DOMAIN-CONTAINING PROTEIN"/>
    <property type="match status" value="1"/>
</dbReference>
<dbReference type="AlphaFoldDB" id="A0A3B0S059"/>
<dbReference type="CDD" id="cd04623">
    <property type="entry name" value="CBS_pair_bac_euk"/>
    <property type="match status" value="1"/>
</dbReference>
<dbReference type="InterPro" id="IPR000644">
    <property type="entry name" value="CBS_dom"/>
</dbReference>
<dbReference type="Gene3D" id="3.10.580.10">
    <property type="entry name" value="CBS-domain"/>
    <property type="match status" value="1"/>
</dbReference>
<gene>
    <name evidence="3" type="ORF">MNBD_ALPHA06-1747</name>
</gene>
<feature type="domain" description="CBS" evidence="2">
    <location>
        <begin position="8"/>
        <end position="68"/>
    </location>
</feature>
<name>A0A3B0S059_9ZZZZ</name>